<dbReference type="AlphaFoldDB" id="A0A096B2E8"/>
<proteinExistence type="predicted"/>
<dbReference type="PATRIC" id="fig|742738.3.peg.3774"/>
<sequence length="119" mass="13849">MLEIIANGSNTYPYQKSTLSDLYRLLETYTLDPVFERYGEFVNRTPCWIDGETARKYSGASVIAGNFLSYSHAFYLITDQEELIRSLERLIEKNRASPQYQAARARWLSSDDRPQPDRQ</sequence>
<evidence type="ECO:0000313" key="2">
    <source>
        <dbReference type="EMBL" id="KGF53528.1"/>
    </source>
</evidence>
<protein>
    <submittedName>
        <fullName evidence="2">Uncharacterized protein</fullName>
    </submittedName>
</protein>
<name>A0A096B2E8_FLAPL</name>
<gene>
    <name evidence="2" type="ORF">HMPREF9460_03664</name>
</gene>
<dbReference type="RefSeq" id="WP_044943077.1">
    <property type="nucleotide sequence ID" value="NZ_KN174167.1"/>
</dbReference>
<accession>A0A096B2E8</accession>
<feature type="compositionally biased region" description="Basic and acidic residues" evidence="1">
    <location>
        <begin position="109"/>
        <end position="119"/>
    </location>
</feature>
<dbReference type="HOGENOM" id="CLU_2057318_0_0_9"/>
<dbReference type="Proteomes" id="UP000029585">
    <property type="component" value="Unassembled WGS sequence"/>
</dbReference>
<comment type="caution">
    <text evidence="2">The sequence shown here is derived from an EMBL/GenBank/DDBJ whole genome shotgun (WGS) entry which is preliminary data.</text>
</comment>
<dbReference type="EMBL" id="ADLO01000110">
    <property type="protein sequence ID" value="KGF53528.1"/>
    <property type="molecule type" value="Genomic_DNA"/>
</dbReference>
<evidence type="ECO:0000256" key="1">
    <source>
        <dbReference type="SAM" id="MobiDB-lite"/>
    </source>
</evidence>
<organism evidence="2 3">
    <name type="scientific">Flavonifractor plautii 1_3_50AFAA</name>
    <dbReference type="NCBI Taxonomy" id="742738"/>
    <lineage>
        <taxon>Bacteria</taxon>
        <taxon>Bacillati</taxon>
        <taxon>Bacillota</taxon>
        <taxon>Clostridia</taxon>
        <taxon>Eubacteriales</taxon>
        <taxon>Oscillospiraceae</taxon>
        <taxon>Flavonifractor</taxon>
    </lineage>
</organism>
<keyword evidence="3" id="KW-1185">Reference proteome</keyword>
<reference evidence="2 3" key="1">
    <citation type="submission" date="2011-08" db="EMBL/GenBank/DDBJ databases">
        <title>The Genome Sequence of Clostridium orbiscindens 1_3_50AFAA.</title>
        <authorList>
            <consortium name="The Broad Institute Genome Sequencing Platform"/>
            <person name="Earl A."/>
            <person name="Ward D."/>
            <person name="Feldgarden M."/>
            <person name="Gevers D."/>
            <person name="Daigneault M."/>
            <person name="Strauss J."/>
            <person name="Allen-Vercoe E."/>
            <person name="Young S.K."/>
            <person name="Zeng Q."/>
            <person name="Gargeya S."/>
            <person name="Fitzgerald M."/>
            <person name="Haas B."/>
            <person name="Abouelleil A."/>
            <person name="Alvarado L."/>
            <person name="Arachchi H.M."/>
            <person name="Berlin A."/>
            <person name="Brown A."/>
            <person name="Chapman S.B."/>
            <person name="Chen Z."/>
            <person name="Dunbar C."/>
            <person name="Freedman E."/>
            <person name="Gearin G."/>
            <person name="Gellesch M."/>
            <person name="Goldberg J."/>
            <person name="Griggs A."/>
            <person name="Gujja S."/>
            <person name="Heiman D."/>
            <person name="Howarth C."/>
            <person name="Larson L."/>
            <person name="Lui A."/>
            <person name="MacDonald P.J.P."/>
            <person name="Montmayeur A."/>
            <person name="Murphy C."/>
            <person name="Neiman D."/>
            <person name="Pearson M."/>
            <person name="Priest M."/>
            <person name="Roberts A."/>
            <person name="Saif S."/>
            <person name="Shea T."/>
            <person name="Shenoy N."/>
            <person name="Sisk P."/>
            <person name="Stolte C."/>
            <person name="Sykes S."/>
            <person name="Wortman J."/>
            <person name="Nusbaum C."/>
            <person name="Birren B."/>
        </authorList>
    </citation>
    <scope>NUCLEOTIDE SEQUENCE [LARGE SCALE GENOMIC DNA]</scope>
    <source>
        <strain evidence="2 3">1_3_50AFAA</strain>
    </source>
</reference>
<feature type="region of interest" description="Disordered" evidence="1">
    <location>
        <begin position="97"/>
        <end position="119"/>
    </location>
</feature>
<evidence type="ECO:0000313" key="3">
    <source>
        <dbReference type="Proteomes" id="UP000029585"/>
    </source>
</evidence>